<feature type="region of interest" description="Disordered" evidence="1">
    <location>
        <begin position="181"/>
        <end position="205"/>
    </location>
</feature>
<keyword evidence="4" id="KW-1185">Reference proteome</keyword>
<organism evidence="3 4">
    <name type="scientific">Arcticibacterium luteifluviistationis</name>
    <dbReference type="NCBI Taxonomy" id="1784714"/>
    <lineage>
        <taxon>Bacteria</taxon>
        <taxon>Pseudomonadati</taxon>
        <taxon>Bacteroidota</taxon>
        <taxon>Cytophagia</taxon>
        <taxon>Cytophagales</taxon>
        <taxon>Leadbetterellaceae</taxon>
        <taxon>Arcticibacterium</taxon>
    </lineage>
</organism>
<protein>
    <submittedName>
        <fullName evidence="3">Uncharacterized protein</fullName>
    </submittedName>
</protein>
<sequence length="205" mass="23750">MNMTTDTILILSIQVLSIIGYFLTSRYQTKKIETLESNLNSQSNLLKNQADTISTFEKYKEMVNIKTIEDNLNLKIENVELKHKRDIELGRDKVINEAVLLSGNKFKVEQQKMLRAWTELINITAQVILDQYPDNKTERDEFTIKFIPFNAEYIIGYMDAWSSGDLEKYKANHPLNENLSTYNTLTDPETQTPTGKQTLNHNRPV</sequence>
<accession>A0A2Z4GDT7</accession>
<dbReference type="AlphaFoldDB" id="A0A2Z4GDT7"/>
<feature type="transmembrane region" description="Helical" evidence="2">
    <location>
        <begin position="6"/>
        <end position="24"/>
    </location>
</feature>
<gene>
    <name evidence="3" type="ORF">DJ013_13815</name>
</gene>
<reference evidence="3 4" key="1">
    <citation type="submission" date="2018-05" db="EMBL/GenBank/DDBJ databases">
        <title>Complete genome sequence of Arcticibacterium luteifluviistationis SM1504T, a cytophagaceae bacterium isolated from Arctic surface seawater.</title>
        <authorList>
            <person name="Li Y."/>
            <person name="Qin Q.-L."/>
        </authorList>
    </citation>
    <scope>NUCLEOTIDE SEQUENCE [LARGE SCALE GENOMIC DNA]</scope>
    <source>
        <strain evidence="3 4">SM1504</strain>
    </source>
</reference>
<evidence type="ECO:0000313" key="3">
    <source>
        <dbReference type="EMBL" id="AWV99185.1"/>
    </source>
</evidence>
<keyword evidence="2" id="KW-1133">Transmembrane helix</keyword>
<dbReference type="EMBL" id="CP029480">
    <property type="protein sequence ID" value="AWV99185.1"/>
    <property type="molecule type" value="Genomic_DNA"/>
</dbReference>
<keyword evidence="2" id="KW-0472">Membrane</keyword>
<evidence type="ECO:0000256" key="2">
    <source>
        <dbReference type="SAM" id="Phobius"/>
    </source>
</evidence>
<evidence type="ECO:0000313" key="4">
    <source>
        <dbReference type="Proteomes" id="UP000249873"/>
    </source>
</evidence>
<proteinExistence type="predicted"/>
<evidence type="ECO:0000256" key="1">
    <source>
        <dbReference type="SAM" id="MobiDB-lite"/>
    </source>
</evidence>
<keyword evidence="2" id="KW-0812">Transmembrane</keyword>
<dbReference type="Proteomes" id="UP000249873">
    <property type="component" value="Chromosome"/>
</dbReference>
<dbReference type="KEGG" id="als:DJ013_13815"/>
<name>A0A2Z4GDT7_9BACT</name>